<dbReference type="Gene3D" id="2.30.30.40">
    <property type="entry name" value="SH3 Domains"/>
    <property type="match status" value="3"/>
</dbReference>
<evidence type="ECO:0000256" key="1">
    <source>
        <dbReference type="ARBA" id="ARBA00022443"/>
    </source>
</evidence>
<feature type="domain" description="PDZ" evidence="6">
    <location>
        <begin position="1"/>
        <end position="79"/>
    </location>
</feature>
<dbReference type="PANTHER" id="PTHR14167">
    <property type="entry name" value="SH3 DOMAIN-CONTAINING"/>
    <property type="match status" value="1"/>
</dbReference>
<dbReference type="SUPFAM" id="SSF50156">
    <property type="entry name" value="PDZ domain-like"/>
    <property type="match status" value="1"/>
</dbReference>
<evidence type="ECO:0000256" key="4">
    <source>
        <dbReference type="SAM" id="MobiDB-lite"/>
    </source>
</evidence>
<feature type="region of interest" description="Disordered" evidence="4">
    <location>
        <begin position="181"/>
        <end position="207"/>
    </location>
</feature>
<feature type="domain" description="SH3" evidence="5">
    <location>
        <begin position="978"/>
        <end position="1037"/>
    </location>
</feature>
<feature type="domain" description="SH3" evidence="5">
    <location>
        <begin position="1201"/>
        <end position="1260"/>
    </location>
</feature>
<dbReference type="Pfam" id="PF00018">
    <property type="entry name" value="SH3_1"/>
    <property type="match status" value="1"/>
</dbReference>
<dbReference type="InterPro" id="IPR036028">
    <property type="entry name" value="SH3-like_dom_sf"/>
</dbReference>
<dbReference type="AlphaFoldDB" id="A0A0N4ZW90"/>
<dbReference type="InterPro" id="IPR001478">
    <property type="entry name" value="PDZ"/>
</dbReference>
<evidence type="ECO:0000313" key="7">
    <source>
        <dbReference type="Proteomes" id="UP000038045"/>
    </source>
</evidence>
<dbReference type="STRING" id="131310.A0A0N4ZW90"/>
<dbReference type="WBParaSite" id="PTRK_0001292400.1">
    <property type="protein sequence ID" value="PTRK_0001292400.1"/>
    <property type="gene ID" value="PTRK_0001292400"/>
</dbReference>
<dbReference type="PROSITE" id="PS50106">
    <property type="entry name" value="PDZ"/>
    <property type="match status" value="1"/>
</dbReference>
<keyword evidence="3" id="KW-0175">Coiled coil</keyword>
<dbReference type="Pfam" id="PF14604">
    <property type="entry name" value="SH3_9"/>
    <property type="match status" value="2"/>
</dbReference>
<proteinExistence type="predicted"/>
<dbReference type="PROSITE" id="PS50002">
    <property type="entry name" value="SH3"/>
    <property type="match status" value="3"/>
</dbReference>
<keyword evidence="1 2" id="KW-0728">SH3 domain</keyword>
<feature type="domain" description="SH3" evidence="5">
    <location>
        <begin position="1041"/>
        <end position="1101"/>
    </location>
</feature>
<protein>
    <submittedName>
        <fullName evidence="8">PDZ domain-containing protein</fullName>
    </submittedName>
</protein>
<accession>A0A0N4ZW90</accession>
<dbReference type="InterPro" id="IPR036034">
    <property type="entry name" value="PDZ_sf"/>
</dbReference>
<organism evidence="7 8">
    <name type="scientific">Parastrongyloides trichosuri</name>
    <name type="common">Possum-specific nematode worm</name>
    <dbReference type="NCBI Taxonomy" id="131310"/>
    <lineage>
        <taxon>Eukaryota</taxon>
        <taxon>Metazoa</taxon>
        <taxon>Ecdysozoa</taxon>
        <taxon>Nematoda</taxon>
        <taxon>Chromadorea</taxon>
        <taxon>Rhabditida</taxon>
        <taxon>Tylenchina</taxon>
        <taxon>Panagrolaimomorpha</taxon>
        <taxon>Strongyloidoidea</taxon>
        <taxon>Strongyloididae</taxon>
        <taxon>Parastrongyloides</taxon>
    </lineage>
</organism>
<reference evidence="8" key="1">
    <citation type="submission" date="2017-02" db="UniProtKB">
        <authorList>
            <consortium name="WormBaseParasite"/>
        </authorList>
    </citation>
    <scope>IDENTIFICATION</scope>
</reference>
<dbReference type="SUPFAM" id="SSF50044">
    <property type="entry name" value="SH3-domain"/>
    <property type="match status" value="3"/>
</dbReference>
<feature type="compositionally biased region" description="Low complexity" evidence="4">
    <location>
        <begin position="191"/>
        <end position="207"/>
    </location>
</feature>
<dbReference type="SMART" id="SM00228">
    <property type="entry name" value="PDZ"/>
    <property type="match status" value="1"/>
</dbReference>
<evidence type="ECO:0000256" key="2">
    <source>
        <dbReference type="PROSITE-ProRule" id="PRU00192"/>
    </source>
</evidence>
<dbReference type="InterPro" id="IPR001452">
    <property type="entry name" value="SH3_domain"/>
</dbReference>
<dbReference type="PANTHER" id="PTHR14167:SF116">
    <property type="entry name" value="CAP, ISOFORM AC"/>
    <property type="match status" value="1"/>
</dbReference>
<keyword evidence="7" id="KW-1185">Reference proteome</keyword>
<dbReference type="InterPro" id="IPR050384">
    <property type="entry name" value="Endophilin_SH3RF"/>
</dbReference>
<feature type="coiled-coil region" evidence="3">
    <location>
        <begin position="895"/>
        <end position="939"/>
    </location>
</feature>
<dbReference type="Proteomes" id="UP000038045">
    <property type="component" value="Unplaced"/>
</dbReference>
<dbReference type="Gene3D" id="2.30.42.10">
    <property type="match status" value="1"/>
</dbReference>
<name>A0A0N4ZW90_PARTI</name>
<dbReference type="SMART" id="SM00326">
    <property type="entry name" value="SH3"/>
    <property type="match status" value="3"/>
</dbReference>
<sequence>MIIKLFCGPVWGFRFQFDEINKLVTVNEVEPYGEAFEKGLRIGDQIISINGKRYKKLIDFCNELYNSCDYLELEILKFNLPYHQELTVEIPKKQIYFEPIIPSNSTVSSCCSTDMEILKHLNTLKATLRQNILPSSDSSIPENNEKYYTNWPEERKEQIVNGISSGGVIDKTDVDIDKGNERNGFKGDPRNNNITNNTSINTTSSVNSNYPSSILQEDLNMLHTVNNIPPPPPPPMLFPKQSNNSDTKHWEIPSEVSNVGKAEGIVEVPVKQTVSNLKKQITGKLQMKTPTGAVVVEAPKVHTKCLVSEGLKCLDSPTNQNNIIKEEIRARSLTPMSFYNNISSNPGNTTSIGKYSESTSNLTDDLDKTCTIRKLRSQLTSPSIQKAKLYNSTYDLTSGNNEQINDFNYVSENNIPFNDNAKSYMKSTENLSVASHKSIYDNNMNNNIEVPDTTNQFSLKSLTKGSREKYDLVDDKNDNVTLNDAGKHSFDTNNLNSLSTSFNTYTNITDKNNTNIPNAFNNIQKPYTGINATPEQKYEFGTSFSGDNFKEQTDMCKSYDSSRLSQLIDQTNSFITKLNDFNLPPNCRSASAVPFASSFGKFTDKNSCAENMSSQNYSTMRVNGEAKDHASSWYKNMYKKLHKIEGEEESILKYHQVREQSPAHISQRAYTPSLRGTKVEYNSPDEKYIGLQRSKSATRFQPTYTSVGYDNFNSQTIDRKLSSSRQNLSQSRVSLAPGNPSDPNEALESMKTKHFHLPSFRLNYKECNDLSNPLYCHNTSNCLIHNDKNTERLWQYLCSIPMNDYKTTNVPSSNSFQINSNTKNNTTISDRVKICKKLDETVESLQRLVDILDFSQTSNNMLSSVITKSKSTSDIARNNLLSNDLKMINNNDIYLKLLQNSNQILSRGINELKRQQVNHVIQQQKAEKLSEELNQQQNRRHGYIPSATPSLQNNFDRFDYLMKDFNSPSVDRMNINQNEYKTATAIYDFNGKGNRELSLNKGDVVKVHKFIDDNWSEGERNGKIGMFPSSYVKMNECATPFNQQKLISVYPFFARNKNELSLKNNEIITKTREIDANWIEGVNQHGVVGIFPSNYVKPFDDINGGDSDYQYVNNNSKTIENNRSSSVIIPDRPKTPKFIANVTTQPQPQFAQMSRVHDNELIDKSTQPIQKKQMNFIPRIQDWKNRHERDGFGGSAQIIPRNSIVYRAVYSYQAQIDGELDLEPNDILFVVEALPDDYVIGALLRTGQFGVVPSGTIVKH</sequence>
<feature type="region of interest" description="Disordered" evidence="4">
    <location>
        <begin position="722"/>
        <end position="746"/>
    </location>
</feature>
<evidence type="ECO:0000259" key="6">
    <source>
        <dbReference type="PROSITE" id="PS50106"/>
    </source>
</evidence>
<feature type="compositionally biased region" description="Low complexity" evidence="4">
    <location>
        <begin position="723"/>
        <end position="735"/>
    </location>
</feature>
<evidence type="ECO:0000259" key="5">
    <source>
        <dbReference type="PROSITE" id="PS50002"/>
    </source>
</evidence>
<evidence type="ECO:0000313" key="8">
    <source>
        <dbReference type="WBParaSite" id="PTRK_0001292400.1"/>
    </source>
</evidence>
<evidence type="ECO:0000256" key="3">
    <source>
        <dbReference type="SAM" id="Coils"/>
    </source>
</evidence>